<dbReference type="Pfam" id="PF00589">
    <property type="entry name" value="Phage_integrase"/>
    <property type="match status" value="1"/>
</dbReference>
<dbReference type="GO" id="GO:0015074">
    <property type="term" value="P:DNA integration"/>
    <property type="evidence" value="ECO:0007669"/>
    <property type="project" value="UniProtKB-KW"/>
</dbReference>
<dbReference type="EMBL" id="CP050299">
    <property type="protein sequence ID" value="QND62245.1"/>
    <property type="molecule type" value="Genomic_DNA"/>
</dbReference>
<evidence type="ECO:0000259" key="6">
    <source>
        <dbReference type="PROSITE" id="PS51900"/>
    </source>
</evidence>
<dbReference type="PROSITE" id="PS51898">
    <property type="entry name" value="TYR_RECOMBINASE"/>
    <property type="match status" value="1"/>
</dbReference>
<dbReference type="InterPro" id="IPR004107">
    <property type="entry name" value="Integrase_SAM-like_N"/>
</dbReference>
<reference evidence="8" key="1">
    <citation type="journal article" date="2020" name="Mol. Plant Microbe">
        <title>Rhizobial microsymbionts of the narrowly endemic Oxytropis species growing in Kamchatka are characterized by significant genetic diversity and possess a set of genes that are associated with T3SS and T6SS secretion systems and can affect the development of symbiosis.</title>
        <authorList>
            <person name="Safronova V."/>
            <person name="Guro P."/>
            <person name="Sazanova A."/>
            <person name="Kuznetsova I."/>
            <person name="Belimov A."/>
            <person name="Yakubov V."/>
            <person name="Chirak E."/>
            <person name="Afonin A."/>
            <person name="Gogolev Y."/>
            <person name="Andronov E."/>
            <person name="Tikhonovich I."/>
        </authorList>
    </citation>
    <scope>NUCLEOTIDE SEQUENCE [LARGE SCALE GENOMIC DNA]</scope>
    <source>
        <strain evidence="8">583</strain>
        <plasmid evidence="8">p_1</plasmid>
    </source>
</reference>
<dbReference type="PANTHER" id="PTHR30349">
    <property type="entry name" value="PHAGE INTEGRASE-RELATED"/>
    <property type="match status" value="1"/>
</dbReference>
<geneLocation type="plasmid" evidence="7 8">
    <name>p_1</name>
</geneLocation>
<keyword evidence="1" id="KW-0229">DNA integration</keyword>
<keyword evidence="3" id="KW-0233">DNA recombination</keyword>
<dbReference type="CDD" id="cd01188">
    <property type="entry name" value="INT_RitA_C_like"/>
    <property type="match status" value="1"/>
</dbReference>
<keyword evidence="7" id="KW-0614">Plasmid</keyword>
<dbReference type="InterPro" id="IPR002104">
    <property type="entry name" value="Integrase_catalytic"/>
</dbReference>
<evidence type="ECO:0000256" key="1">
    <source>
        <dbReference type="ARBA" id="ARBA00022908"/>
    </source>
</evidence>
<protein>
    <submittedName>
        <fullName evidence="7">Site-specific integrase</fullName>
    </submittedName>
</protein>
<dbReference type="AlphaFoldDB" id="A0A7G6T663"/>
<feature type="domain" description="Core-binding (CB)" evidence="6">
    <location>
        <begin position="109"/>
        <end position="194"/>
    </location>
</feature>
<dbReference type="SUPFAM" id="SSF56349">
    <property type="entry name" value="DNA breaking-rejoining enzymes"/>
    <property type="match status" value="1"/>
</dbReference>
<dbReference type="GO" id="GO:0006310">
    <property type="term" value="P:DNA recombination"/>
    <property type="evidence" value="ECO:0007669"/>
    <property type="project" value="UniProtKB-KW"/>
</dbReference>
<organism evidence="7 8">
    <name type="scientific">Mesorhizobium huakuii</name>
    <dbReference type="NCBI Taxonomy" id="28104"/>
    <lineage>
        <taxon>Bacteria</taxon>
        <taxon>Pseudomonadati</taxon>
        <taxon>Pseudomonadota</taxon>
        <taxon>Alphaproteobacteria</taxon>
        <taxon>Hyphomicrobiales</taxon>
        <taxon>Phyllobacteriaceae</taxon>
        <taxon>Mesorhizobium</taxon>
    </lineage>
</organism>
<dbReference type="InterPro" id="IPR013762">
    <property type="entry name" value="Integrase-like_cat_sf"/>
</dbReference>
<dbReference type="InterPro" id="IPR011010">
    <property type="entry name" value="DNA_brk_join_enz"/>
</dbReference>
<dbReference type="PROSITE" id="PS51900">
    <property type="entry name" value="CB"/>
    <property type="match status" value="1"/>
</dbReference>
<dbReference type="InterPro" id="IPR050090">
    <property type="entry name" value="Tyrosine_recombinase_XerCD"/>
</dbReference>
<dbReference type="InterPro" id="IPR044068">
    <property type="entry name" value="CB"/>
</dbReference>
<accession>A0A7G6T663</accession>
<dbReference type="PANTHER" id="PTHR30349:SF90">
    <property type="entry name" value="TYROSINE RECOMBINASE XERD"/>
    <property type="match status" value="1"/>
</dbReference>
<dbReference type="InterPro" id="IPR010998">
    <property type="entry name" value="Integrase_recombinase_N"/>
</dbReference>
<dbReference type="RefSeq" id="WP_183465639.1">
    <property type="nucleotide sequence ID" value="NZ_CP050299.1"/>
</dbReference>
<evidence type="ECO:0000313" key="7">
    <source>
        <dbReference type="EMBL" id="QND62245.1"/>
    </source>
</evidence>
<evidence type="ECO:0000259" key="5">
    <source>
        <dbReference type="PROSITE" id="PS51898"/>
    </source>
</evidence>
<evidence type="ECO:0000313" key="8">
    <source>
        <dbReference type="Proteomes" id="UP000515465"/>
    </source>
</evidence>
<sequence length="407" mass="44991">MIDLNKALAKDRWIGRLASHLDGFEALLDGQGYAKTTVQQKIKLLAGFSAWVERQNVPLSLLGEEDADRFLTELGLRPRRGDAWTIRQLLRYLRDTGGVPVLLPEVDTSAKGKLIDAFGEFLRKERGLSASTLTNYLPIVRGFLDEQFGGNDPDFDRLRVGDVHRFIVRRAQAGSPGRAKLVVTALRSFLRFLQQRGLLATDLAVAVPGIAGWRLAHLPKALPAEQVERLLASCDRRTPAGRRDYAVLMLLARLGLRGGEVSALTLDDLDWDCGEIVVHGKGQRLARLPLPADVGAALVDYLRQDRPACSTRRVFIRIKAPRRSFVSPSTICCIVHRALKRAGLTPAFQGAHLLRHSLATDLLRRSASLVEIGQLLRHSQPNTRQIYAKVDIAALRAIALPWPGVSS</sequence>
<gene>
    <name evidence="7" type="ORF">HB778_40125</name>
</gene>
<dbReference type="Gene3D" id="1.10.150.130">
    <property type="match status" value="1"/>
</dbReference>
<proteinExistence type="predicted"/>
<evidence type="ECO:0000256" key="4">
    <source>
        <dbReference type="PROSITE-ProRule" id="PRU01248"/>
    </source>
</evidence>
<dbReference type="Pfam" id="PF02899">
    <property type="entry name" value="Phage_int_SAM_1"/>
    <property type="match status" value="1"/>
</dbReference>
<feature type="domain" description="Tyr recombinase" evidence="5">
    <location>
        <begin position="217"/>
        <end position="400"/>
    </location>
</feature>
<evidence type="ECO:0000256" key="2">
    <source>
        <dbReference type="ARBA" id="ARBA00023125"/>
    </source>
</evidence>
<dbReference type="Gene3D" id="1.10.443.10">
    <property type="entry name" value="Intergrase catalytic core"/>
    <property type="match status" value="1"/>
</dbReference>
<name>A0A7G6T663_9HYPH</name>
<evidence type="ECO:0000256" key="3">
    <source>
        <dbReference type="ARBA" id="ARBA00023172"/>
    </source>
</evidence>
<dbReference type="Proteomes" id="UP000515465">
    <property type="component" value="Plasmid p_1"/>
</dbReference>
<keyword evidence="2 4" id="KW-0238">DNA-binding</keyword>
<dbReference type="GO" id="GO:0003677">
    <property type="term" value="F:DNA binding"/>
    <property type="evidence" value="ECO:0007669"/>
    <property type="project" value="UniProtKB-UniRule"/>
</dbReference>